<dbReference type="EMBL" id="FOQU01000011">
    <property type="protein sequence ID" value="SFJ81451.1"/>
    <property type="molecule type" value="Genomic_DNA"/>
</dbReference>
<keyword evidence="3" id="KW-1185">Reference proteome</keyword>
<dbReference type="GO" id="GO:0004029">
    <property type="term" value="F:aldehyde dehydrogenase (NAD+) activity"/>
    <property type="evidence" value="ECO:0007669"/>
    <property type="project" value="TreeGrafter"/>
</dbReference>
<dbReference type="AlphaFoldDB" id="A0A1I3UI21"/>
<dbReference type="InterPro" id="IPR001509">
    <property type="entry name" value="Epimerase_deHydtase"/>
</dbReference>
<dbReference type="InterPro" id="IPR036291">
    <property type="entry name" value="NAD(P)-bd_dom_sf"/>
</dbReference>
<dbReference type="PANTHER" id="PTHR48079:SF6">
    <property type="entry name" value="NAD(P)-BINDING DOMAIN-CONTAINING PROTEIN-RELATED"/>
    <property type="match status" value="1"/>
</dbReference>
<organism evidence="2 3">
    <name type="scientific">Paraburkholderia megapolitana</name>
    <dbReference type="NCBI Taxonomy" id="420953"/>
    <lineage>
        <taxon>Bacteria</taxon>
        <taxon>Pseudomonadati</taxon>
        <taxon>Pseudomonadota</taxon>
        <taxon>Betaproteobacteria</taxon>
        <taxon>Burkholderiales</taxon>
        <taxon>Burkholderiaceae</taxon>
        <taxon>Paraburkholderia</taxon>
    </lineage>
</organism>
<dbReference type="Pfam" id="PF01370">
    <property type="entry name" value="Epimerase"/>
    <property type="match status" value="1"/>
</dbReference>
<sequence length="326" mass="34467">MYAGPRRILASLLHEANPLENVLNIFITGANGFIGGSIAVGLVRAGHRVTGLVRKPEQAAELQRLGIATVVGTLDDRALLIEQAQAADAVINAASSDHRGAVEALIEGVAGSGKPFLHTSGSSIVGDASGGEAGANGAAPVYREDALPEPTADKAARVAIDRLVLDAAKRGVRSAVLCNTLIYGHGAVPGSASVQLPRLISQAQKSGVVRHVGSGGNVWSNVHIDDVVDVYRLALEKTPAGTFYFIESSEASFRDMTTAIADVLGLGKPQDWPLEEAQKEWGYEMASYGLGSNSRVRGERARTLLGWQPKHTSVLDWIRHDMVRKA</sequence>
<accession>A0A1I3UI21</accession>
<dbReference type="Proteomes" id="UP000199548">
    <property type="component" value="Unassembled WGS sequence"/>
</dbReference>
<evidence type="ECO:0000313" key="3">
    <source>
        <dbReference type="Proteomes" id="UP000199548"/>
    </source>
</evidence>
<dbReference type="Gene3D" id="3.40.50.720">
    <property type="entry name" value="NAD(P)-binding Rossmann-like Domain"/>
    <property type="match status" value="1"/>
</dbReference>
<reference evidence="2 3" key="1">
    <citation type="submission" date="2016-10" db="EMBL/GenBank/DDBJ databases">
        <authorList>
            <person name="de Groot N.N."/>
        </authorList>
    </citation>
    <scope>NUCLEOTIDE SEQUENCE [LARGE SCALE GENOMIC DNA]</scope>
    <source>
        <strain evidence="2 3">LMG 23650</strain>
    </source>
</reference>
<dbReference type="SUPFAM" id="SSF51735">
    <property type="entry name" value="NAD(P)-binding Rossmann-fold domains"/>
    <property type="match status" value="1"/>
</dbReference>
<evidence type="ECO:0000259" key="1">
    <source>
        <dbReference type="Pfam" id="PF01370"/>
    </source>
</evidence>
<dbReference type="STRING" id="420953.SAMN05192543_111147"/>
<gene>
    <name evidence="2" type="ORF">SAMN05192543_111147</name>
</gene>
<dbReference type="PANTHER" id="PTHR48079">
    <property type="entry name" value="PROTEIN YEEZ"/>
    <property type="match status" value="1"/>
</dbReference>
<evidence type="ECO:0000313" key="2">
    <source>
        <dbReference type="EMBL" id="SFJ81451.1"/>
    </source>
</evidence>
<feature type="domain" description="NAD-dependent epimerase/dehydratase" evidence="1">
    <location>
        <begin position="25"/>
        <end position="239"/>
    </location>
</feature>
<proteinExistence type="predicted"/>
<dbReference type="InterPro" id="IPR051783">
    <property type="entry name" value="NAD(P)-dependent_oxidoreduct"/>
</dbReference>
<protein>
    <submittedName>
        <fullName evidence="2">Nucleoside-diphosphate-sugar epimerase</fullName>
    </submittedName>
</protein>
<name>A0A1I3UI21_9BURK</name>
<dbReference type="GO" id="GO:0005737">
    <property type="term" value="C:cytoplasm"/>
    <property type="evidence" value="ECO:0007669"/>
    <property type="project" value="TreeGrafter"/>
</dbReference>